<protein>
    <submittedName>
        <fullName evidence="2">Uncharacterized protein</fullName>
    </submittedName>
</protein>
<evidence type="ECO:0000313" key="2">
    <source>
        <dbReference type="EnsemblMetazoa" id="ACOM034457-PA.1"/>
    </source>
</evidence>
<organism evidence="2">
    <name type="scientific">Anopheles coluzzii</name>
    <name type="common">African malaria mosquito</name>
    <dbReference type="NCBI Taxonomy" id="1518534"/>
    <lineage>
        <taxon>Eukaryota</taxon>
        <taxon>Metazoa</taxon>
        <taxon>Ecdysozoa</taxon>
        <taxon>Arthropoda</taxon>
        <taxon>Hexapoda</taxon>
        <taxon>Insecta</taxon>
        <taxon>Pterygota</taxon>
        <taxon>Neoptera</taxon>
        <taxon>Endopterygota</taxon>
        <taxon>Diptera</taxon>
        <taxon>Nematocera</taxon>
        <taxon>Culicoidea</taxon>
        <taxon>Culicidae</taxon>
        <taxon>Anophelinae</taxon>
        <taxon>Anopheles</taxon>
    </lineage>
</organism>
<feature type="compositionally biased region" description="Low complexity" evidence="1">
    <location>
        <begin position="48"/>
        <end position="62"/>
    </location>
</feature>
<proteinExistence type="predicted"/>
<name>A0A8W7PND2_ANOCL</name>
<feature type="region of interest" description="Disordered" evidence="1">
    <location>
        <begin position="35"/>
        <end position="82"/>
    </location>
</feature>
<evidence type="ECO:0000256" key="1">
    <source>
        <dbReference type="SAM" id="MobiDB-lite"/>
    </source>
</evidence>
<dbReference type="EnsemblMetazoa" id="ACOM034457-RA">
    <property type="protein sequence ID" value="ACOM034457-PA.1"/>
    <property type="gene ID" value="ACOM034457"/>
</dbReference>
<dbReference type="AlphaFoldDB" id="A0A8W7PND2"/>
<reference evidence="2" key="1">
    <citation type="submission" date="2022-08" db="UniProtKB">
        <authorList>
            <consortium name="EnsemblMetazoa"/>
        </authorList>
    </citation>
    <scope>IDENTIFICATION</scope>
</reference>
<accession>A0A8W7PND2</accession>
<dbReference type="Proteomes" id="UP000075882">
    <property type="component" value="Unassembled WGS sequence"/>
</dbReference>
<sequence>MSEDSVELCALASVDPLDSDAIELLDEADASVVLPATSDDASSDARDAATTVVASPSSPEPSDTSDIGLLPSPEPSTVASVVEPSSGSVAPMFLHSSAESNRLLLPSQPPYQNRPQPPYSTSKKCLTVAHAFCGDSGTAVQPSNLLPCASLTPSGQQPYLLSAQVQPSPSGPLAGVLPSPQHLNSLCVQWQPWLCGPFAAVTPSGQQPNWCAWHGHPSNDGPVASVSLSGQQPCRASGSCRSAQNDASYTVPDLDAQCTVRVSTVAPHSSHWNVHEAPDTRSQYTSRVCLPSVPHGFEQLLHGPSNQRGGQDCWPHFCVVGGFSPRLHSPSSTSFSELLLLHVTLRVCTPPPHVTVHGSNAVYIHE</sequence>